<gene>
    <name evidence="1" type="ordered locus">TSIB_1778</name>
</gene>
<accession>C6A5D4</accession>
<sequence>MCIKFSALDDEYLKKLNYRVSGIFFFKPCLLGQRRPVHREGYIFGKVRKTIF</sequence>
<dbReference type="Proteomes" id="UP000009079">
    <property type="component" value="Chromosome"/>
</dbReference>
<keyword evidence="2" id="KW-1185">Reference proteome</keyword>
<dbReference type="KEGG" id="tsi:TSIB_1778"/>
<reference evidence="1 2" key="1">
    <citation type="journal article" date="2009" name="Appl. Environ. Microbiol.">
        <title>Metabolic versatility and indigenous origin of the archaeon Thermococcus sibiricus, isolated from a siberian oil reservoir, as revealed by genome analysis.</title>
        <authorList>
            <person name="Mardanov A.V."/>
            <person name="Ravin N.V."/>
            <person name="Svetlitchnyi V.A."/>
            <person name="Beletsky A.V."/>
            <person name="Miroshnichenko M.L."/>
            <person name="Bonch-Osmolovskaya E.A."/>
            <person name="Skryabin K.G."/>
        </authorList>
    </citation>
    <scope>NUCLEOTIDE SEQUENCE [LARGE SCALE GENOMIC DNA]</scope>
    <source>
        <strain evidence="2">DSM 12597 / MM 739</strain>
    </source>
</reference>
<dbReference type="AlphaFoldDB" id="C6A5D4"/>
<proteinExistence type="predicted"/>
<name>C6A5D4_THESM</name>
<protein>
    <submittedName>
        <fullName evidence="1">Uncharacterized protein</fullName>
    </submittedName>
</protein>
<evidence type="ECO:0000313" key="1">
    <source>
        <dbReference type="EMBL" id="ACS90829.1"/>
    </source>
</evidence>
<evidence type="ECO:0000313" key="2">
    <source>
        <dbReference type="Proteomes" id="UP000009079"/>
    </source>
</evidence>
<dbReference type="HOGENOM" id="CLU_3075571_0_0_2"/>
<organism evidence="1 2">
    <name type="scientific">Thermococcus sibiricus (strain DSM 12597 / MM 739)</name>
    <dbReference type="NCBI Taxonomy" id="604354"/>
    <lineage>
        <taxon>Archaea</taxon>
        <taxon>Methanobacteriati</taxon>
        <taxon>Methanobacteriota</taxon>
        <taxon>Thermococci</taxon>
        <taxon>Thermococcales</taxon>
        <taxon>Thermococcaceae</taxon>
        <taxon>Thermococcus</taxon>
    </lineage>
</organism>
<dbReference type="EMBL" id="CP001463">
    <property type="protein sequence ID" value="ACS90829.1"/>
    <property type="molecule type" value="Genomic_DNA"/>
</dbReference>
<dbReference type="STRING" id="604354.TSIB_1778"/>